<reference evidence="3" key="1">
    <citation type="submission" date="2023-06" db="EMBL/GenBank/DDBJ databases">
        <authorList>
            <person name="Jiang Y."/>
            <person name="Liu Q."/>
        </authorList>
    </citation>
    <scope>NUCLEOTIDE SEQUENCE</scope>
    <source>
        <strain evidence="3">CGMCC 1.12089</strain>
    </source>
</reference>
<evidence type="ECO:0000313" key="4">
    <source>
        <dbReference type="Proteomes" id="UP001174908"/>
    </source>
</evidence>
<dbReference type="Gene3D" id="3.40.190.150">
    <property type="entry name" value="Bordetella uptake gene, domain 1"/>
    <property type="match status" value="1"/>
</dbReference>
<dbReference type="PANTHER" id="PTHR42928">
    <property type="entry name" value="TRICARBOXYLATE-BINDING PROTEIN"/>
    <property type="match status" value="1"/>
</dbReference>
<dbReference type="EMBL" id="JASZYV010000003">
    <property type="protein sequence ID" value="MDM0045804.1"/>
    <property type="molecule type" value="Genomic_DNA"/>
</dbReference>
<dbReference type="RefSeq" id="WP_286661584.1">
    <property type="nucleotide sequence ID" value="NZ_JASZYV010000003.1"/>
</dbReference>
<evidence type="ECO:0000256" key="1">
    <source>
        <dbReference type="ARBA" id="ARBA00006987"/>
    </source>
</evidence>
<dbReference type="Pfam" id="PF03401">
    <property type="entry name" value="TctC"/>
    <property type="match status" value="1"/>
</dbReference>
<organism evidence="3 4">
    <name type="scientific">Variovorax dokdonensis</name>
    <dbReference type="NCBI Taxonomy" id="344883"/>
    <lineage>
        <taxon>Bacteria</taxon>
        <taxon>Pseudomonadati</taxon>
        <taxon>Pseudomonadota</taxon>
        <taxon>Betaproteobacteria</taxon>
        <taxon>Burkholderiales</taxon>
        <taxon>Comamonadaceae</taxon>
        <taxon>Variovorax</taxon>
    </lineage>
</organism>
<name>A0ABT7ND08_9BURK</name>
<dbReference type="InterPro" id="IPR005064">
    <property type="entry name" value="BUG"/>
</dbReference>
<feature type="signal peptide" evidence="2">
    <location>
        <begin position="1"/>
        <end position="30"/>
    </location>
</feature>
<dbReference type="CDD" id="cd13578">
    <property type="entry name" value="PBP2_Bug27"/>
    <property type="match status" value="1"/>
</dbReference>
<keyword evidence="4" id="KW-1185">Reference proteome</keyword>
<keyword evidence="2" id="KW-0732">Signal</keyword>
<evidence type="ECO:0000256" key="2">
    <source>
        <dbReference type="SAM" id="SignalP"/>
    </source>
</evidence>
<comment type="similarity">
    <text evidence="1">Belongs to the UPF0065 (bug) family.</text>
</comment>
<dbReference type="PANTHER" id="PTHR42928:SF5">
    <property type="entry name" value="BLR1237 PROTEIN"/>
    <property type="match status" value="1"/>
</dbReference>
<dbReference type="Gene3D" id="3.40.190.10">
    <property type="entry name" value="Periplasmic binding protein-like II"/>
    <property type="match status" value="1"/>
</dbReference>
<sequence>MNASRRRTLALGLSLAVAGVGSLAPSVGVAQGAYPSKPITIVVAYPAGGDTDALARMFAEKLQERLKQPVLVDNKPGASGVIGSAYVSKAPADGYTLLLAPNTFAIAQYVLKTAGSSSYDVLGGFTPIIEADTLPMFLVASAASPYKSVKDVVEASKKGDLSYASPGSGSPMHVLGEMTNKATGAKVVHVPYRGVAPAINDVLGGQVPLTYITLGPVAPHLPGGKLRLLAVASDQRSPLAPDVPTFAEQGYKGLDVEGWHGLFAPKGTPAEVVALLNRHMNEIIKLPDVQPRMNTWGAIPTGGTPEALQKNVAQTYQRFGSLIKEFAITAD</sequence>
<evidence type="ECO:0000313" key="3">
    <source>
        <dbReference type="EMBL" id="MDM0045804.1"/>
    </source>
</evidence>
<dbReference type="Proteomes" id="UP001174908">
    <property type="component" value="Unassembled WGS sequence"/>
</dbReference>
<dbReference type="PIRSF" id="PIRSF017082">
    <property type="entry name" value="YflP"/>
    <property type="match status" value="1"/>
</dbReference>
<accession>A0ABT7ND08</accession>
<protein>
    <submittedName>
        <fullName evidence="3">Tripartite tricarboxylate transporter substrate binding protein</fullName>
    </submittedName>
</protein>
<dbReference type="SUPFAM" id="SSF53850">
    <property type="entry name" value="Periplasmic binding protein-like II"/>
    <property type="match status" value="1"/>
</dbReference>
<feature type="chain" id="PRO_5045644380" evidence="2">
    <location>
        <begin position="31"/>
        <end position="331"/>
    </location>
</feature>
<dbReference type="InterPro" id="IPR042100">
    <property type="entry name" value="Bug_dom1"/>
</dbReference>
<comment type="caution">
    <text evidence="3">The sequence shown here is derived from an EMBL/GenBank/DDBJ whole genome shotgun (WGS) entry which is preliminary data.</text>
</comment>
<gene>
    <name evidence="3" type="ORF">QTH91_15050</name>
</gene>
<proteinExistence type="inferred from homology"/>